<dbReference type="AlphaFoldDB" id="A0A4V2Q349"/>
<comment type="caution">
    <text evidence="5">The sequence shown here is derived from an EMBL/GenBank/DDBJ whole genome shotgun (WGS) entry which is preliminary data.</text>
</comment>
<keyword evidence="3" id="KW-0804">Transcription</keyword>
<organism evidence="5 6">
    <name type="scientific">Sodalis ligni</name>
    <dbReference type="NCBI Taxonomy" id="2697027"/>
    <lineage>
        <taxon>Bacteria</taxon>
        <taxon>Pseudomonadati</taxon>
        <taxon>Pseudomonadota</taxon>
        <taxon>Gammaproteobacteria</taxon>
        <taxon>Enterobacterales</taxon>
        <taxon>Bruguierivoracaceae</taxon>
        <taxon>Sodalis</taxon>
    </lineage>
</organism>
<evidence type="ECO:0000256" key="2">
    <source>
        <dbReference type="ARBA" id="ARBA00023125"/>
    </source>
</evidence>
<evidence type="ECO:0000313" key="6">
    <source>
        <dbReference type="Proteomes" id="UP000294555"/>
    </source>
</evidence>
<evidence type="ECO:0000313" key="5">
    <source>
        <dbReference type="EMBL" id="TCL05388.1"/>
    </source>
</evidence>
<dbReference type="GO" id="GO:0003677">
    <property type="term" value="F:DNA binding"/>
    <property type="evidence" value="ECO:0007669"/>
    <property type="project" value="UniProtKB-KW"/>
</dbReference>
<dbReference type="Gene3D" id="1.10.10.10">
    <property type="entry name" value="Winged helix-like DNA-binding domain superfamily/Winged helix DNA-binding domain"/>
    <property type="match status" value="1"/>
</dbReference>
<dbReference type="PROSITE" id="PS50949">
    <property type="entry name" value="HTH_GNTR"/>
    <property type="match status" value="1"/>
</dbReference>
<protein>
    <submittedName>
        <fullName evidence="5">DNA-binding GntR family transcriptional regulator</fullName>
    </submittedName>
</protein>
<dbReference type="PANTHER" id="PTHR43537">
    <property type="entry name" value="TRANSCRIPTIONAL REGULATOR, GNTR FAMILY"/>
    <property type="match status" value="1"/>
</dbReference>
<keyword evidence="6" id="KW-1185">Reference proteome</keyword>
<dbReference type="Proteomes" id="UP000294555">
    <property type="component" value="Unassembled WGS sequence"/>
</dbReference>
<evidence type="ECO:0000256" key="3">
    <source>
        <dbReference type="ARBA" id="ARBA00023163"/>
    </source>
</evidence>
<proteinExistence type="predicted"/>
<dbReference type="InterPro" id="IPR036390">
    <property type="entry name" value="WH_DNA-bd_sf"/>
</dbReference>
<accession>A0A4V2Q349</accession>
<evidence type="ECO:0000256" key="1">
    <source>
        <dbReference type="ARBA" id="ARBA00023015"/>
    </source>
</evidence>
<dbReference type="PANTHER" id="PTHR43537:SF6">
    <property type="entry name" value="HTH-TYPE TRANSCRIPTIONAL REPRESSOR RSPR"/>
    <property type="match status" value="1"/>
</dbReference>
<name>A0A4V2Q349_9GAMM</name>
<dbReference type="CDD" id="cd07377">
    <property type="entry name" value="WHTH_GntR"/>
    <property type="match status" value="1"/>
</dbReference>
<reference evidence="5 6" key="1">
    <citation type="submission" date="2019-02" db="EMBL/GenBank/DDBJ databases">
        <title>Investigation of anaerobic lignin degradation for improved lignocellulosic biofuels.</title>
        <authorList>
            <person name="Deangelis K."/>
        </authorList>
    </citation>
    <scope>NUCLEOTIDE SEQUENCE [LARGE SCALE GENOMIC DNA]</scope>
    <source>
        <strain evidence="5 6">159R</strain>
    </source>
</reference>
<evidence type="ECO:0000259" key="4">
    <source>
        <dbReference type="PROSITE" id="PS50949"/>
    </source>
</evidence>
<dbReference type="Pfam" id="PF00392">
    <property type="entry name" value="GntR"/>
    <property type="match status" value="1"/>
</dbReference>
<keyword evidence="2 5" id="KW-0238">DNA-binding</keyword>
<dbReference type="GO" id="GO:0003700">
    <property type="term" value="F:DNA-binding transcription factor activity"/>
    <property type="evidence" value="ECO:0007669"/>
    <property type="project" value="InterPro"/>
</dbReference>
<dbReference type="InterPro" id="IPR008920">
    <property type="entry name" value="TF_FadR/GntR_C"/>
</dbReference>
<dbReference type="SUPFAM" id="SSF48008">
    <property type="entry name" value="GntR ligand-binding domain-like"/>
    <property type="match status" value="1"/>
</dbReference>
<dbReference type="InterPro" id="IPR011711">
    <property type="entry name" value="GntR_C"/>
</dbReference>
<feature type="domain" description="HTH gntR-type" evidence="4">
    <location>
        <begin position="11"/>
        <end position="78"/>
    </location>
</feature>
<dbReference type="SMART" id="SM00895">
    <property type="entry name" value="FCD"/>
    <property type="match status" value="1"/>
</dbReference>
<dbReference type="Gene3D" id="1.20.120.530">
    <property type="entry name" value="GntR ligand-binding domain-like"/>
    <property type="match status" value="1"/>
</dbReference>
<dbReference type="SUPFAM" id="SSF46785">
    <property type="entry name" value="Winged helix' DNA-binding domain"/>
    <property type="match status" value="1"/>
</dbReference>
<keyword evidence="1" id="KW-0805">Transcription regulation</keyword>
<dbReference type="EMBL" id="SJOI01000001">
    <property type="protein sequence ID" value="TCL05388.1"/>
    <property type="molecule type" value="Genomic_DNA"/>
</dbReference>
<dbReference type="SMART" id="SM00345">
    <property type="entry name" value="HTH_GNTR"/>
    <property type="match status" value="1"/>
</dbReference>
<dbReference type="InterPro" id="IPR000524">
    <property type="entry name" value="Tscrpt_reg_HTH_GntR"/>
</dbReference>
<dbReference type="RefSeq" id="WP_132924095.1">
    <property type="nucleotide sequence ID" value="NZ_SJOI01000001.1"/>
</dbReference>
<dbReference type="InterPro" id="IPR036388">
    <property type="entry name" value="WH-like_DNA-bd_sf"/>
</dbReference>
<sequence length="227" mass="25979">MPKAFDFNNHELINLQVYRFLRNEIISCSIAPGSVLSEKEISLYIGVSRQLIREAFIKLAEAGLVQILPQRGTFVRRISAKRVAEARYIRQVIECAVVRRACACITDEQVLSLEHNLRRQALAADNDKFREFFDLDDSYHQALADIAECQLAWKTIESIKSTMDRVRYLSLSVVSPPRDLIAEHYHIFDGLKKRDADAAEQALRRHLGHMILSIDPIAAQNPDWFEG</sequence>
<dbReference type="OrthoDB" id="9788098at2"/>
<gene>
    <name evidence="5" type="ORF">EZJ58_3568</name>
</gene>
<dbReference type="Pfam" id="PF07729">
    <property type="entry name" value="FCD"/>
    <property type="match status" value="1"/>
</dbReference>